<accession>A0A565A6A5</accession>
<gene>
    <name evidence="2" type="ORF">PVP01_0001890</name>
</gene>
<name>A0A565A6A5_PLAVI</name>
<dbReference type="Pfam" id="PF12420">
    <property type="entry name" value="DUF3671"/>
    <property type="match status" value="1"/>
</dbReference>
<dbReference type="OrthoDB" id="10468408at2759"/>
<evidence type="ECO:0008006" key="3">
    <source>
        <dbReference type="Google" id="ProtNLM"/>
    </source>
</evidence>
<feature type="transmembrane region" description="Helical" evidence="1">
    <location>
        <begin position="166"/>
        <end position="191"/>
    </location>
</feature>
<keyword evidence="1" id="KW-1133">Transmembrane helix</keyword>
<dbReference type="VEuPathDB" id="PlasmoDB:PVP01_0001890"/>
<dbReference type="AlphaFoldDB" id="A0A565A6A5"/>
<keyword evidence="1" id="KW-0812">Transmembrane</keyword>
<feature type="transmembrane region" description="Helical" evidence="1">
    <location>
        <begin position="15"/>
        <end position="34"/>
    </location>
</feature>
<organism evidence="2">
    <name type="scientific">Plasmodium vivax</name>
    <name type="common">malaria parasite P. vivax</name>
    <dbReference type="NCBI Taxonomy" id="5855"/>
    <lineage>
        <taxon>Eukaryota</taxon>
        <taxon>Sar</taxon>
        <taxon>Alveolata</taxon>
        <taxon>Apicomplexa</taxon>
        <taxon>Aconoidasida</taxon>
        <taxon>Haemosporida</taxon>
        <taxon>Plasmodiidae</taxon>
        <taxon>Plasmodium</taxon>
        <taxon>Plasmodium (Plasmodium)</taxon>
    </lineage>
</organism>
<dbReference type="VEuPathDB" id="PlasmoDB:PVW1_060032600"/>
<dbReference type="InterPro" id="IPR022139">
    <property type="entry name" value="Fam-L/Fam-M-like_plasmodium"/>
</dbReference>
<dbReference type="Proteomes" id="UP000220605">
    <property type="component" value="Unassembled WGS sequence"/>
</dbReference>
<evidence type="ECO:0000313" key="2">
    <source>
        <dbReference type="EMBL" id="VUZ99474.1"/>
    </source>
</evidence>
<dbReference type="EMBL" id="FLZR02000003">
    <property type="protein sequence ID" value="VUZ99474.1"/>
    <property type="molecule type" value="Genomic_DNA"/>
</dbReference>
<reference evidence="2" key="1">
    <citation type="submission" date="2016-07" db="EMBL/GenBank/DDBJ databases">
        <authorList>
            <consortium name="Pathogen Informatics"/>
        </authorList>
    </citation>
    <scope>NUCLEOTIDE SEQUENCE</scope>
</reference>
<evidence type="ECO:0000256" key="1">
    <source>
        <dbReference type="SAM" id="Phobius"/>
    </source>
</evidence>
<protein>
    <recommendedName>
        <fullName evidence="3">Variable surface protein Vir35</fullName>
    </recommendedName>
</protein>
<keyword evidence="1" id="KW-0472">Membrane</keyword>
<sequence>MADLKNFDLGEKKNYIYIFKIVTVILLIWMYTPYHKKGNSDISLDKRTKNDNKLEIYFQRSLAKHEYKKNIDSSSMKERLPDYRIHKEIRNKKNISTYGRLNKEGLNKLDAYKKSYKIRYAKKKGFAKLDCYCEKKVFDKIDNICNLGEKIHKDKTKYKNKIHTKYTIFFITLSFLPLFPLIYSLAFNAYYEDGKYVAYKDANKIGKKVDVKKGPYVDCYFGDISKTAWDAMKTANSVFTFMLSIIVIIVILYIFIKFLKYEKLKRGKTKMGVMDYCKLCKDAFI</sequence>
<feature type="transmembrane region" description="Helical" evidence="1">
    <location>
        <begin position="238"/>
        <end position="256"/>
    </location>
</feature>
<proteinExistence type="predicted"/>
<dbReference type="VEuPathDB" id="PlasmoDB:PVPAM_110059800"/>